<reference evidence="1 2" key="2">
    <citation type="submission" date="2018-11" db="EMBL/GenBank/DDBJ databases">
        <authorList>
            <consortium name="Pathogen Informatics"/>
        </authorList>
    </citation>
    <scope>NUCLEOTIDE SEQUENCE [LARGE SCALE GENOMIC DNA]</scope>
</reference>
<evidence type="ECO:0000313" key="3">
    <source>
        <dbReference type="WBParaSite" id="HDID_0000873601-mRNA-1"/>
    </source>
</evidence>
<name>A0A0R3STJ7_HYMDI</name>
<dbReference type="AlphaFoldDB" id="A0A0R3STJ7"/>
<sequence length="70" mass="8023">MRKRRRQRIRSDGASSYTTALIETCGAHFKYSRTAQEPAERWKRINVNETGATQVFINSLQSIPSAYMDA</sequence>
<dbReference type="EMBL" id="UYSG01011134">
    <property type="protein sequence ID" value="VDL61052.1"/>
    <property type="molecule type" value="Genomic_DNA"/>
</dbReference>
<accession>A0A0R3STJ7</accession>
<protein>
    <submittedName>
        <fullName evidence="3">Transposase</fullName>
    </submittedName>
</protein>
<organism evidence="3">
    <name type="scientific">Hymenolepis diminuta</name>
    <name type="common">Rat tapeworm</name>
    <dbReference type="NCBI Taxonomy" id="6216"/>
    <lineage>
        <taxon>Eukaryota</taxon>
        <taxon>Metazoa</taxon>
        <taxon>Spiralia</taxon>
        <taxon>Lophotrochozoa</taxon>
        <taxon>Platyhelminthes</taxon>
        <taxon>Cestoda</taxon>
        <taxon>Eucestoda</taxon>
        <taxon>Cyclophyllidea</taxon>
        <taxon>Hymenolepididae</taxon>
        <taxon>Hymenolepis</taxon>
    </lineage>
</organism>
<dbReference type="WBParaSite" id="HDID_0000873601-mRNA-1">
    <property type="protein sequence ID" value="HDID_0000873601-mRNA-1"/>
    <property type="gene ID" value="HDID_0000873601"/>
</dbReference>
<evidence type="ECO:0000313" key="1">
    <source>
        <dbReference type="EMBL" id="VDL61052.1"/>
    </source>
</evidence>
<evidence type="ECO:0000313" key="2">
    <source>
        <dbReference type="Proteomes" id="UP000274504"/>
    </source>
</evidence>
<gene>
    <name evidence="1" type="ORF">HDID_LOCUS8734</name>
</gene>
<dbReference type="Proteomes" id="UP000274504">
    <property type="component" value="Unassembled WGS sequence"/>
</dbReference>
<proteinExistence type="predicted"/>
<reference evidence="3" key="1">
    <citation type="submission" date="2017-02" db="UniProtKB">
        <authorList>
            <consortium name="WormBaseParasite"/>
        </authorList>
    </citation>
    <scope>IDENTIFICATION</scope>
</reference>